<protein>
    <submittedName>
        <fullName evidence="2">Uncharacterized protein</fullName>
    </submittedName>
</protein>
<feature type="compositionally biased region" description="Polar residues" evidence="1">
    <location>
        <begin position="82"/>
        <end position="96"/>
    </location>
</feature>
<dbReference type="AlphaFoldDB" id="A0A645FA56"/>
<evidence type="ECO:0000256" key="1">
    <source>
        <dbReference type="SAM" id="MobiDB-lite"/>
    </source>
</evidence>
<accession>A0A645FA56</accession>
<proteinExistence type="predicted"/>
<gene>
    <name evidence="2" type="ORF">SDC9_158492</name>
</gene>
<sequence>MHIIFSAQIQFFQRTPCPRRFTRYLIISEVNVLRQQPSGIGRLLLAHVFGLKIPVTKVLNETALQKDRMSFQPARVHHGQHSQHSYTQRNSDGGFE</sequence>
<comment type="caution">
    <text evidence="2">The sequence shown here is derived from an EMBL/GenBank/DDBJ whole genome shotgun (WGS) entry which is preliminary data.</text>
</comment>
<name>A0A645FA56_9ZZZZ</name>
<dbReference type="EMBL" id="VSSQ01057392">
    <property type="protein sequence ID" value="MPN11191.1"/>
    <property type="molecule type" value="Genomic_DNA"/>
</dbReference>
<evidence type="ECO:0000313" key="2">
    <source>
        <dbReference type="EMBL" id="MPN11191.1"/>
    </source>
</evidence>
<feature type="region of interest" description="Disordered" evidence="1">
    <location>
        <begin position="70"/>
        <end position="96"/>
    </location>
</feature>
<reference evidence="2" key="1">
    <citation type="submission" date="2019-08" db="EMBL/GenBank/DDBJ databases">
        <authorList>
            <person name="Kucharzyk K."/>
            <person name="Murdoch R.W."/>
            <person name="Higgins S."/>
            <person name="Loffler F."/>
        </authorList>
    </citation>
    <scope>NUCLEOTIDE SEQUENCE</scope>
</reference>
<organism evidence="2">
    <name type="scientific">bioreactor metagenome</name>
    <dbReference type="NCBI Taxonomy" id="1076179"/>
    <lineage>
        <taxon>unclassified sequences</taxon>
        <taxon>metagenomes</taxon>
        <taxon>ecological metagenomes</taxon>
    </lineage>
</organism>